<dbReference type="Gene3D" id="1.25.40.10">
    <property type="entry name" value="Tetratricopeptide repeat domain"/>
    <property type="match status" value="1"/>
</dbReference>
<evidence type="ECO:0008006" key="5">
    <source>
        <dbReference type="Google" id="ProtNLM"/>
    </source>
</evidence>
<name>A0A813FHX5_POLGL</name>
<feature type="transmembrane region" description="Helical" evidence="2">
    <location>
        <begin position="12"/>
        <end position="33"/>
    </location>
</feature>
<proteinExistence type="predicted"/>
<reference evidence="3" key="1">
    <citation type="submission" date="2021-02" db="EMBL/GenBank/DDBJ databases">
        <authorList>
            <person name="Dougan E. K."/>
            <person name="Rhodes N."/>
            <person name="Thang M."/>
            <person name="Chan C."/>
        </authorList>
    </citation>
    <scope>NUCLEOTIDE SEQUENCE</scope>
</reference>
<protein>
    <recommendedName>
        <fullName evidence="5">Pentatricopeptide repeat-containing protein</fullName>
    </recommendedName>
</protein>
<evidence type="ECO:0000313" key="3">
    <source>
        <dbReference type="EMBL" id="CAE8613805.1"/>
    </source>
</evidence>
<gene>
    <name evidence="3" type="ORF">PGLA1383_LOCUS31549</name>
</gene>
<evidence type="ECO:0000256" key="2">
    <source>
        <dbReference type="SAM" id="Phobius"/>
    </source>
</evidence>
<dbReference type="EMBL" id="CAJNNV010025312">
    <property type="protein sequence ID" value="CAE8613805.1"/>
    <property type="molecule type" value="Genomic_DNA"/>
</dbReference>
<dbReference type="PROSITE" id="PS51375">
    <property type="entry name" value="PPR"/>
    <property type="match status" value="1"/>
</dbReference>
<dbReference type="InterPro" id="IPR011990">
    <property type="entry name" value="TPR-like_helical_dom_sf"/>
</dbReference>
<dbReference type="AlphaFoldDB" id="A0A813FHX5"/>
<dbReference type="PANTHER" id="PTHR47938">
    <property type="entry name" value="RESPIRATORY COMPLEX I CHAPERONE (CIA84), PUTATIVE (AFU_ORTHOLOGUE AFUA_2G06020)-RELATED"/>
    <property type="match status" value="1"/>
</dbReference>
<sequence length="491" mass="52572">MMAFLQMIGEVIFLSRFEIGVFFLAAGIHFLLFGKHRFDFTVSSKSLKQGHALNEFSKGHAAESTTPAQLQPVAALLRALKPLLRCGSTQKVFENEIRSILVSSQVCSSAEAMLVSVLEGLGRAAANAELLSAVRGVLGAAVVPGSARLAELLLRNYMGLRLRTNFEQLLSEVEDASSASGSKLSFGIAALALQSALGAKDLEGSLRWLPKLAGQEQQPTQKKLLQQLMQHLATFAAEQESVPVVLNELVKCNFLVAETLEPIFVEAAQRGDLETAKKVELLAKDQGVVLTPSARCALLVGLSASGGSQHERVLEYYQSILSEVDVLTVHTKAGGIVAEAALRLNRDDVLKLLLRDCEDARRVGLLKSFGVAGRIEDVRRLFKACAEKSACIHNALLDATVSSGGSASAIGKVMDEATNSGVADVVTYNTMIKGHLQSGDFKGALKVLAAMRTSGLKPNHVTFNELIDASLATSPDTAWAFMDESKAQIVQ</sequence>
<evidence type="ECO:0000256" key="1">
    <source>
        <dbReference type="PROSITE-ProRule" id="PRU00708"/>
    </source>
</evidence>
<keyword evidence="4" id="KW-1185">Reference proteome</keyword>
<dbReference type="Pfam" id="PF13041">
    <property type="entry name" value="PPR_2"/>
    <property type="match status" value="1"/>
</dbReference>
<feature type="repeat" description="PPR" evidence="1">
    <location>
        <begin position="424"/>
        <end position="458"/>
    </location>
</feature>
<keyword evidence="2" id="KW-0472">Membrane</keyword>
<dbReference type="PANTHER" id="PTHR47938:SF35">
    <property type="entry name" value="PENTATRICOPEPTIDE REPEAT-CONTAINING PROTEIN 4, MITOCHONDRIAL-RELATED"/>
    <property type="match status" value="1"/>
</dbReference>
<dbReference type="InterPro" id="IPR002885">
    <property type="entry name" value="PPR_rpt"/>
</dbReference>
<accession>A0A813FHX5</accession>
<dbReference type="GO" id="GO:0003729">
    <property type="term" value="F:mRNA binding"/>
    <property type="evidence" value="ECO:0007669"/>
    <property type="project" value="TreeGrafter"/>
</dbReference>
<dbReference type="NCBIfam" id="TIGR00756">
    <property type="entry name" value="PPR"/>
    <property type="match status" value="1"/>
</dbReference>
<evidence type="ECO:0000313" key="4">
    <source>
        <dbReference type="Proteomes" id="UP000654075"/>
    </source>
</evidence>
<comment type="caution">
    <text evidence="3">The sequence shown here is derived from an EMBL/GenBank/DDBJ whole genome shotgun (WGS) entry which is preliminary data.</text>
</comment>
<keyword evidence="2" id="KW-1133">Transmembrane helix</keyword>
<dbReference type="Proteomes" id="UP000654075">
    <property type="component" value="Unassembled WGS sequence"/>
</dbReference>
<organism evidence="3 4">
    <name type="scientific">Polarella glacialis</name>
    <name type="common">Dinoflagellate</name>
    <dbReference type="NCBI Taxonomy" id="89957"/>
    <lineage>
        <taxon>Eukaryota</taxon>
        <taxon>Sar</taxon>
        <taxon>Alveolata</taxon>
        <taxon>Dinophyceae</taxon>
        <taxon>Suessiales</taxon>
        <taxon>Suessiaceae</taxon>
        <taxon>Polarella</taxon>
    </lineage>
</organism>
<keyword evidence="2" id="KW-0812">Transmembrane</keyword>